<gene>
    <name evidence="2" type="ORF">O1G22_40915</name>
</gene>
<keyword evidence="3" id="KW-1185">Reference proteome</keyword>
<evidence type="ECO:0000313" key="2">
    <source>
        <dbReference type="EMBL" id="WBO68719.1"/>
    </source>
</evidence>
<accession>A0ABY7PGP2</accession>
<dbReference type="InterPro" id="IPR046051">
    <property type="entry name" value="DUF6009"/>
</dbReference>
<feature type="region of interest" description="Disordered" evidence="1">
    <location>
        <begin position="1"/>
        <end position="83"/>
    </location>
</feature>
<evidence type="ECO:0000256" key="1">
    <source>
        <dbReference type="SAM" id="MobiDB-lite"/>
    </source>
</evidence>
<dbReference type="Proteomes" id="UP001212326">
    <property type="component" value="Chromosome"/>
</dbReference>
<proteinExistence type="predicted"/>
<reference evidence="2 3" key="1">
    <citation type="submission" date="2022-12" db="EMBL/GenBank/DDBJ databases">
        <authorList>
            <person name="Mo P."/>
        </authorList>
    </citation>
    <scope>NUCLEOTIDE SEQUENCE [LARGE SCALE GENOMIC DNA]</scope>
    <source>
        <strain evidence="2 3">HUAS 2-6</strain>
    </source>
</reference>
<name>A0ABY7PGP2_9ACTN</name>
<dbReference type="EMBL" id="CP115300">
    <property type="protein sequence ID" value="WBO68719.1"/>
    <property type="molecule type" value="Genomic_DNA"/>
</dbReference>
<feature type="compositionally biased region" description="Basic and acidic residues" evidence="1">
    <location>
        <begin position="7"/>
        <end position="16"/>
    </location>
</feature>
<evidence type="ECO:0000313" key="3">
    <source>
        <dbReference type="Proteomes" id="UP001212326"/>
    </source>
</evidence>
<dbReference type="RefSeq" id="WP_270085946.1">
    <property type="nucleotide sequence ID" value="NZ_CP115300.1"/>
</dbReference>
<dbReference type="Pfam" id="PF19472">
    <property type="entry name" value="DUF6009"/>
    <property type="match status" value="1"/>
</dbReference>
<protein>
    <submittedName>
        <fullName evidence="2">DUF6009 family protein</fullName>
    </submittedName>
</protein>
<sequence length="83" mass="9627">MVRRHLDRPEVRHDGLTGRSWPGPAAHPREPPCPPPRRPHRRYSLLGPALSRASGTIRRRVFLLPPHDRDSRPNGLLRQRNPR</sequence>
<organism evidence="2 3">
    <name type="scientific">Streptomyces camelliae</name>
    <dbReference type="NCBI Taxonomy" id="3004093"/>
    <lineage>
        <taxon>Bacteria</taxon>
        <taxon>Bacillati</taxon>
        <taxon>Actinomycetota</taxon>
        <taxon>Actinomycetes</taxon>
        <taxon>Kitasatosporales</taxon>
        <taxon>Streptomycetaceae</taxon>
        <taxon>Streptomyces</taxon>
    </lineage>
</organism>